<dbReference type="InterPro" id="IPR050832">
    <property type="entry name" value="Bact_Acetyltransf"/>
</dbReference>
<organism evidence="4 5">
    <name type="scientific">Labrys neptuniae</name>
    <dbReference type="NCBI Taxonomy" id="376174"/>
    <lineage>
        <taxon>Bacteria</taxon>
        <taxon>Pseudomonadati</taxon>
        <taxon>Pseudomonadota</taxon>
        <taxon>Alphaproteobacteria</taxon>
        <taxon>Hyphomicrobiales</taxon>
        <taxon>Xanthobacteraceae</taxon>
        <taxon>Labrys</taxon>
    </lineage>
</organism>
<evidence type="ECO:0000256" key="2">
    <source>
        <dbReference type="ARBA" id="ARBA00023315"/>
    </source>
</evidence>
<feature type="domain" description="N-acetyltransferase" evidence="3">
    <location>
        <begin position="3"/>
        <end position="150"/>
    </location>
</feature>
<reference evidence="4 5" key="1">
    <citation type="submission" date="2024-07" db="EMBL/GenBank/DDBJ databases">
        <title>Description of Labrys sedimenti sp. nov., isolated from a diclofenac-degrading enrichment culture.</title>
        <authorList>
            <person name="Tancsics A."/>
            <person name="Csepanyi A."/>
        </authorList>
    </citation>
    <scope>NUCLEOTIDE SEQUENCE [LARGE SCALE GENOMIC DNA]</scope>
    <source>
        <strain evidence="4 5">LMG 23578</strain>
    </source>
</reference>
<dbReference type="SUPFAM" id="SSF55729">
    <property type="entry name" value="Acyl-CoA N-acyltransferases (Nat)"/>
    <property type="match status" value="1"/>
</dbReference>
<sequence length="150" mass="16580">MVQALRLATVADLPAIEHIVEAAYRPYVVRIGRKPGPMLDNYAALVEAGHLHVLVLDGDIQGILVLIPQADAMLLDNVAVAPAAQGRGLGRLLLLAAEDFAREAAYRRIRLYTNEAMTENIALYSRCGYAETHRIEEKGLRRVYMEKDLG</sequence>
<dbReference type="PANTHER" id="PTHR43877:SF2">
    <property type="entry name" value="AMINOALKYLPHOSPHONATE N-ACETYLTRANSFERASE-RELATED"/>
    <property type="match status" value="1"/>
</dbReference>
<evidence type="ECO:0000313" key="4">
    <source>
        <dbReference type="EMBL" id="MEW9304852.1"/>
    </source>
</evidence>
<dbReference type="RefSeq" id="WP_367623114.1">
    <property type="nucleotide sequence ID" value="NZ_JBFNQD010000001.1"/>
</dbReference>
<dbReference type="InterPro" id="IPR000182">
    <property type="entry name" value="GNAT_dom"/>
</dbReference>
<evidence type="ECO:0000256" key="1">
    <source>
        <dbReference type="ARBA" id="ARBA00022679"/>
    </source>
</evidence>
<proteinExistence type="predicted"/>
<protein>
    <submittedName>
        <fullName evidence="4">GNAT family N-acetyltransferase</fullName>
        <ecNumber evidence="4">2.3.1.-</ecNumber>
    </submittedName>
</protein>
<dbReference type="InterPro" id="IPR016181">
    <property type="entry name" value="Acyl_CoA_acyltransferase"/>
</dbReference>
<name>A0ABV3PGU3_9HYPH</name>
<dbReference type="EMBL" id="JBFNQD010000001">
    <property type="protein sequence ID" value="MEW9304852.1"/>
    <property type="molecule type" value="Genomic_DNA"/>
</dbReference>
<dbReference type="PANTHER" id="PTHR43877">
    <property type="entry name" value="AMINOALKYLPHOSPHONATE N-ACETYLTRANSFERASE-RELATED-RELATED"/>
    <property type="match status" value="1"/>
</dbReference>
<dbReference type="PROSITE" id="PS51186">
    <property type="entry name" value="GNAT"/>
    <property type="match status" value="1"/>
</dbReference>
<dbReference type="Gene3D" id="3.40.630.30">
    <property type="match status" value="1"/>
</dbReference>
<keyword evidence="2 4" id="KW-0012">Acyltransferase</keyword>
<dbReference type="Pfam" id="PF00583">
    <property type="entry name" value="Acetyltransf_1"/>
    <property type="match status" value="1"/>
</dbReference>
<keyword evidence="5" id="KW-1185">Reference proteome</keyword>
<evidence type="ECO:0000313" key="5">
    <source>
        <dbReference type="Proteomes" id="UP001555786"/>
    </source>
</evidence>
<evidence type="ECO:0000259" key="3">
    <source>
        <dbReference type="PROSITE" id="PS51186"/>
    </source>
</evidence>
<dbReference type="Proteomes" id="UP001555786">
    <property type="component" value="Unassembled WGS sequence"/>
</dbReference>
<comment type="caution">
    <text evidence="4">The sequence shown here is derived from an EMBL/GenBank/DDBJ whole genome shotgun (WGS) entry which is preliminary data.</text>
</comment>
<dbReference type="EC" id="2.3.1.-" evidence="4"/>
<accession>A0ABV3PGU3</accession>
<keyword evidence="1 4" id="KW-0808">Transferase</keyword>
<dbReference type="GO" id="GO:0016746">
    <property type="term" value="F:acyltransferase activity"/>
    <property type="evidence" value="ECO:0007669"/>
    <property type="project" value="UniProtKB-KW"/>
</dbReference>
<gene>
    <name evidence="4" type="ORF">ABXS05_04840</name>
</gene>